<evidence type="ECO:0008006" key="4">
    <source>
        <dbReference type="Google" id="ProtNLM"/>
    </source>
</evidence>
<evidence type="ECO:0000313" key="3">
    <source>
        <dbReference type="Proteomes" id="UP000199071"/>
    </source>
</evidence>
<keyword evidence="1" id="KW-0732">Signal</keyword>
<sequence>MRKLMVAASAAALLAVSSVGAFAEEATGTIESIDTTAGTVTLATGETFTLPATVDAASLQIGQDVTIEYEEGEGGVMTATSVEDSAM</sequence>
<dbReference type="RefSeq" id="WP_139167743.1">
    <property type="nucleotide sequence ID" value="NZ_FMXQ01000001.1"/>
</dbReference>
<accession>A0A1G6AGN5</accession>
<keyword evidence="3" id="KW-1185">Reference proteome</keyword>
<dbReference type="Pfam" id="PF07076">
    <property type="entry name" value="DUF1344"/>
    <property type="match status" value="1"/>
</dbReference>
<name>A0A1G6AGN5_9HYPH</name>
<dbReference type="InterPro" id="IPR009780">
    <property type="entry name" value="DUF1344"/>
</dbReference>
<dbReference type="Proteomes" id="UP000199071">
    <property type="component" value="Unassembled WGS sequence"/>
</dbReference>
<organism evidence="2 3">
    <name type="scientific">Bauldia litoralis</name>
    <dbReference type="NCBI Taxonomy" id="665467"/>
    <lineage>
        <taxon>Bacteria</taxon>
        <taxon>Pseudomonadati</taxon>
        <taxon>Pseudomonadota</taxon>
        <taxon>Alphaproteobacteria</taxon>
        <taxon>Hyphomicrobiales</taxon>
        <taxon>Kaistiaceae</taxon>
        <taxon>Bauldia</taxon>
    </lineage>
</organism>
<dbReference type="OrthoDB" id="7872012at2"/>
<protein>
    <recommendedName>
        <fullName evidence="4">DUF1344 domain-containing protein</fullName>
    </recommendedName>
</protein>
<proteinExistence type="predicted"/>
<feature type="chain" id="PRO_5011431899" description="DUF1344 domain-containing protein" evidence="1">
    <location>
        <begin position="24"/>
        <end position="87"/>
    </location>
</feature>
<dbReference type="AlphaFoldDB" id="A0A1G6AGN5"/>
<reference evidence="2 3" key="1">
    <citation type="submission" date="2016-10" db="EMBL/GenBank/DDBJ databases">
        <authorList>
            <person name="de Groot N.N."/>
        </authorList>
    </citation>
    <scope>NUCLEOTIDE SEQUENCE [LARGE SCALE GENOMIC DNA]</scope>
    <source>
        <strain evidence="2 3">ATCC 35022</strain>
    </source>
</reference>
<dbReference type="EMBL" id="FMXQ01000001">
    <property type="protein sequence ID" value="SDB07591.1"/>
    <property type="molecule type" value="Genomic_DNA"/>
</dbReference>
<evidence type="ECO:0000313" key="2">
    <source>
        <dbReference type="EMBL" id="SDB07591.1"/>
    </source>
</evidence>
<gene>
    <name evidence="2" type="ORF">SAMN02982931_00596</name>
</gene>
<feature type="signal peptide" evidence="1">
    <location>
        <begin position="1"/>
        <end position="23"/>
    </location>
</feature>
<evidence type="ECO:0000256" key="1">
    <source>
        <dbReference type="SAM" id="SignalP"/>
    </source>
</evidence>